<evidence type="ECO:0000256" key="2">
    <source>
        <dbReference type="ARBA" id="ARBA00022729"/>
    </source>
</evidence>
<evidence type="ECO:0000313" key="10">
    <source>
        <dbReference type="Proteomes" id="UP000242258"/>
    </source>
</evidence>
<evidence type="ECO:0008006" key="11">
    <source>
        <dbReference type="Google" id="ProtNLM"/>
    </source>
</evidence>
<comment type="subcellular location">
    <subcellularLocation>
        <location evidence="1">Cell outer membrane</location>
        <topology evidence="1">Lipid-anchor</topology>
    </subcellularLocation>
</comment>
<keyword evidence="5" id="KW-0998">Cell outer membrane</keyword>
<evidence type="ECO:0000256" key="3">
    <source>
        <dbReference type="ARBA" id="ARBA00023136"/>
    </source>
</evidence>
<dbReference type="RefSeq" id="WP_070047842.1">
    <property type="nucleotide sequence ID" value="NZ_CBCSDO010000011.1"/>
</dbReference>
<evidence type="ECO:0000256" key="5">
    <source>
        <dbReference type="ARBA" id="ARBA00023237"/>
    </source>
</evidence>
<evidence type="ECO:0000313" key="9">
    <source>
        <dbReference type="EMBL" id="OEY68275.1"/>
    </source>
</evidence>
<feature type="signal peptide" evidence="8">
    <location>
        <begin position="1"/>
        <end position="27"/>
    </location>
</feature>
<sequence length="67" mass="7000">MQAFKTKRSLFTISGTLVLCSLLSACGQMGPLTLPQTPAEVAKPDQNNALPDENKTIKSAGEPSGPV</sequence>
<keyword evidence="2 8" id="KW-0732">Signal</keyword>
<keyword evidence="10" id="KW-1185">Reference proteome</keyword>
<protein>
    <recommendedName>
        <fullName evidence="11">Sugar transporter</fullName>
    </recommendedName>
</protein>
<dbReference type="InterPro" id="IPR032831">
    <property type="entry name" value="LptM_cons"/>
</dbReference>
<comment type="caution">
    <text evidence="9">The sequence shown here is derived from an EMBL/GenBank/DDBJ whole genome shotgun (WGS) entry which is preliminary data.</text>
</comment>
<dbReference type="AlphaFoldDB" id="A0A1E7Q255"/>
<dbReference type="EMBL" id="MKEK01000001">
    <property type="protein sequence ID" value="OEY68275.1"/>
    <property type="molecule type" value="Genomic_DNA"/>
</dbReference>
<keyword evidence="3" id="KW-0472">Membrane</keyword>
<feature type="chain" id="PRO_5009200262" description="Sugar transporter" evidence="8">
    <location>
        <begin position="28"/>
        <end position="67"/>
    </location>
</feature>
<name>A0A1E7Q255_9GAMM</name>
<proteinExistence type="predicted"/>
<dbReference type="PROSITE" id="PS51257">
    <property type="entry name" value="PROKAR_LIPOPROTEIN"/>
    <property type="match status" value="1"/>
</dbReference>
<evidence type="ECO:0000256" key="4">
    <source>
        <dbReference type="ARBA" id="ARBA00023139"/>
    </source>
</evidence>
<dbReference type="Proteomes" id="UP000242258">
    <property type="component" value="Unassembled WGS sequence"/>
</dbReference>
<evidence type="ECO:0000256" key="8">
    <source>
        <dbReference type="SAM" id="SignalP"/>
    </source>
</evidence>
<organism evidence="9 10">
    <name type="scientific">Rheinheimera salexigens</name>
    <dbReference type="NCBI Taxonomy" id="1628148"/>
    <lineage>
        <taxon>Bacteria</taxon>
        <taxon>Pseudomonadati</taxon>
        <taxon>Pseudomonadota</taxon>
        <taxon>Gammaproteobacteria</taxon>
        <taxon>Chromatiales</taxon>
        <taxon>Chromatiaceae</taxon>
        <taxon>Rheinheimera</taxon>
    </lineage>
</organism>
<dbReference type="NCBIfam" id="NF047847">
    <property type="entry name" value="SS_mature_LptM"/>
    <property type="match status" value="1"/>
</dbReference>
<keyword evidence="6" id="KW-0449">Lipoprotein</keyword>
<evidence type="ECO:0000256" key="7">
    <source>
        <dbReference type="SAM" id="MobiDB-lite"/>
    </source>
</evidence>
<keyword evidence="4" id="KW-0564">Palmitate</keyword>
<gene>
    <name evidence="9" type="ORF">BI198_00880</name>
</gene>
<evidence type="ECO:0000256" key="6">
    <source>
        <dbReference type="ARBA" id="ARBA00023288"/>
    </source>
</evidence>
<reference evidence="10" key="1">
    <citation type="submission" date="2016-09" db="EMBL/GenBank/DDBJ databases">
        <authorList>
            <person name="Wan X."/>
            <person name="Hou S."/>
        </authorList>
    </citation>
    <scope>NUCLEOTIDE SEQUENCE [LARGE SCALE GENOMIC DNA]</scope>
    <source>
        <strain evidence="10">KH87</strain>
    </source>
</reference>
<feature type="region of interest" description="Disordered" evidence="7">
    <location>
        <begin position="35"/>
        <end position="67"/>
    </location>
</feature>
<accession>A0A1E7Q255</accession>
<dbReference type="STRING" id="1628148.BI198_00880"/>
<evidence type="ECO:0000256" key="1">
    <source>
        <dbReference type="ARBA" id="ARBA00004459"/>
    </source>
</evidence>